<dbReference type="Gene3D" id="3.30.160.60">
    <property type="entry name" value="Classic Zinc Finger"/>
    <property type="match status" value="2"/>
</dbReference>
<keyword evidence="11" id="KW-1185">Reference proteome</keyword>
<keyword evidence="4 7" id="KW-0863">Zinc-finger</keyword>
<dbReference type="InterPro" id="IPR036236">
    <property type="entry name" value="Znf_C2H2_sf"/>
</dbReference>
<keyword evidence="2" id="KW-0479">Metal-binding</keyword>
<feature type="region of interest" description="Disordered" evidence="8">
    <location>
        <begin position="1"/>
        <end position="50"/>
    </location>
</feature>
<proteinExistence type="predicted"/>
<dbReference type="SUPFAM" id="SSF57667">
    <property type="entry name" value="beta-beta-alpha zinc fingers"/>
    <property type="match status" value="1"/>
</dbReference>
<reference evidence="10 11" key="1">
    <citation type="journal article" date="2016" name="Mol. Biol. Evol.">
        <title>Comparative Genomics of Early-Diverging Mushroom-Forming Fungi Provides Insights into the Origins of Lignocellulose Decay Capabilities.</title>
        <authorList>
            <person name="Nagy L.G."/>
            <person name="Riley R."/>
            <person name="Tritt A."/>
            <person name="Adam C."/>
            <person name="Daum C."/>
            <person name="Floudas D."/>
            <person name="Sun H."/>
            <person name="Yadav J.S."/>
            <person name="Pangilinan J."/>
            <person name="Larsson K.H."/>
            <person name="Matsuura K."/>
            <person name="Barry K."/>
            <person name="Labutti K."/>
            <person name="Kuo R."/>
            <person name="Ohm R.A."/>
            <person name="Bhattacharya S.S."/>
            <person name="Shirouzu T."/>
            <person name="Yoshinaga Y."/>
            <person name="Martin F.M."/>
            <person name="Grigoriev I.V."/>
            <person name="Hibbett D.S."/>
        </authorList>
    </citation>
    <scope>NUCLEOTIDE SEQUENCE [LARGE SCALE GENOMIC DNA]</scope>
    <source>
        <strain evidence="10 11">93-53</strain>
    </source>
</reference>
<keyword evidence="6" id="KW-0539">Nucleus</keyword>
<dbReference type="GO" id="GO:0008270">
    <property type="term" value="F:zinc ion binding"/>
    <property type="evidence" value="ECO:0007669"/>
    <property type="project" value="UniProtKB-KW"/>
</dbReference>
<feature type="region of interest" description="Disordered" evidence="8">
    <location>
        <begin position="329"/>
        <end position="366"/>
    </location>
</feature>
<evidence type="ECO:0000256" key="1">
    <source>
        <dbReference type="ARBA" id="ARBA00004123"/>
    </source>
</evidence>
<evidence type="ECO:0000256" key="5">
    <source>
        <dbReference type="ARBA" id="ARBA00022833"/>
    </source>
</evidence>
<evidence type="ECO:0000256" key="7">
    <source>
        <dbReference type="PROSITE-ProRule" id="PRU00042"/>
    </source>
</evidence>
<evidence type="ECO:0000256" key="2">
    <source>
        <dbReference type="ARBA" id="ARBA00022723"/>
    </source>
</evidence>
<evidence type="ECO:0000256" key="4">
    <source>
        <dbReference type="ARBA" id="ARBA00022771"/>
    </source>
</evidence>
<dbReference type="EMBL" id="KV427605">
    <property type="protein sequence ID" value="KZT13289.1"/>
    <property type="molecule type" value="Genomic_DNA"/>
</dbReference>
<evidence type="ECO:0000313" key="11">
    <source>
        <dbReference type="Proteomes" id="UP000076871"/>
    </source>
</evidence>
<feature type="domain" description="C2H2-type" evidence="9">
    <location>
        <begin position="303"/>
        <end position="332"/>
    </location>
</feature>
<dbReference type="STRING" id="1314785.A0A165IMM2"/>
<evidence type="ECO:0000259" key="9">
    <source>
        <dbReference type="PROSITE" id="PS50157"/>
    </source>
</evidence>
<feature type="compositionally biased region" description="Polar residues" evidence="8">
    <location>
        <begin position="236"/>
        <end position="269"/>
    </location>
</feature>
<keyword evidence="3" id="KW-0677">Repeat</keyword>
<dbReference type="PANTHER" id="PTHR24394">
    <property type="entry name" value="ZINC FINGER PROTEIN"/>
    <property type="match status" value="1"/>
</dbReference>
<dbReference type="FunFam" id="3.30.160.60:FF:000100">
    <property type="entry name" value="Zinc finger 45-like"/>
    <property type="match status" value="1"/>
</dbReference>
<keyword evidence="5" id="KW-0862">Zinc</keyword>
<evidence type="ECO:0000313" key="10">
    <source>
        <dbReference type="EMBL" id="KZT13289.1"/>
    </source>
</evidence>
<gene>
    <name evidence="10" type="ORF">LAESUDRAFT_754274</name>
</gene>
<dbReference type="GO" id="GO:0005634">
    <property type="term" value="C:nucleus"/>
    <property type="evidence" value="ECO:0007669"/>
    <property type="project" value="UniProtKB-SubCell"/>
</dbReference>
<dbReference type="PANTHER" id="PTHR24394:SF29">
    <property type="entry name" value="MYONEURIN"/>
    <property type="match status" value="1"/>
</dbReference>
<dbReference type="GO" id="GO:0000981">
    <property type="term" value="F:DNA-binding transcription factor activity, RNA polymerase II-specific"/>
    <property type="evidence" value="ECO:0007669"/>
    <property type="project" value="TreeGrafter"/>
</dbReference>
<dbReference type="InterPro" id="IPR013087">
    <property type="entry name" value="Znf_C2H2_type"/>
</dbReference>
<organism evidence="10 11">
    <name type="scientific">Laetiporus sulphureus 93-53</name>
    <dbReference type="NCBI Taxonomy" id="1314785"/>
    <lineage>
        <taxon>Eukaryota</taxon>
        <taxon>Fungi</taxon>
        <taxon>Dikarya</taxon>
        <taxon>Basidiomycota</taxon>
        <taxon>Agaricomycotina</taxon>
        <taxon>Agaricomycetes</taxon>
        <taxon>Polyporales</taxon>
        <taxon>Laetiporus</taxon>
    </lineage>
</organism>
<evidence type="ECO:0000256" key="3">
    <source>
        <dbReference type="ARBA" id="ARBA00022737"/>
    </source>
</evidence>
<evidence type="ECO:0000256" key="6">
    <source>
        <dbReference type="ARBA" id="ARBA00023242"/>
    </source>
</evidence>
<dbReference type="PROSITE" id="PS50157">
    <property type="entry name" value="ZINC_FINGER_C2H2_2"/>
    <property type="match status" value="2"/>
</dbReference>
<feature type="domain" description="C2H2-type" evidence="9">
    <location>
        <begin position="275"/>
        <end position="302"/>
    </location>
</feature>
<dbReference type="RefSeq" id="XP_040770799.1">
    <property type="nucleotide sequence ID" value="XM_040911866.1"/>
</dbReference>
<dbReference type="Proteomes" id="UP000076871">
    <property type="component" value="Unassembled WGS sequence"/>
</dbReference>
<dbReference type="OrthoDB" id="6077919at2759"/>
<evidence type="ECO:0000256" key="8">
    <source>
        <dbReference type="SAM" id="MobiDB-lite"/>
    </source>
</evidence>
<dbReference type="PROSITE" id="PS00028">
    <property type="entry name" value="ZINC_FINGER_C2H2_1"/>
    <property type="match status" value="2"/>
</dbReference>
<dbReference type="Pfam" id="PF00096">
    <property type="entry name" value="zf-C2H2"/>
    <property type="match status" value="1"/>
</dbReference>
<comment type="subcellular location">
    <subcellularLocation>
        <location evidence="1">Nucleus</location>
    </subcellularLocation>
</comment>
<dbReference type="SMART" id="SM00355">
    <property type="entry name" value="ZnF_C2H2"/>
    <property type="match status" value="2"/>
</dbReference>
<dbReference type="InParanoid" id="A0A165IMM2"/>
<feature type="region of interest" description="Disordered" evidence="8">
    <location>
        <begin position="229"/>
        <end position="274"/>
    </location>
</feature>
<protein>
    <recommendedName>
        <fullName evidence="9">C2H2-type domain-containing protein</fullName>
    </recommendedName>
</protein>
<sequence>MSSPRSPNVKLPSINELFPEHLLPPPASMSRRYSQSSSKASPISPYAAEPAASYPHTSTRIIVPARVGSVRAPSPVHAEYHDSSRRVSMNAHATPPPVALANDARTNGRCTESCCNPDARASRDVAAMAASHNNATSLQVAAPYSFDVLRPNPLTANLENVASSHGASKPLRIPGAGGYAYHHNASDGSAVDAITKWRHTFRVQLPLASPMLSPSESFAPHFVRADEHEAPHTFPPNFSANQYLSSPTTPGSAQSLQRLTQPQPETSAGSDEKRHCCPHCNKRFNRPSSLNIHVNTHTGAKPFECRYPGCHRRFNVNSNMRRHYRNHLNGRRRDAVARLLPPSPSPPRSSSRSRSPESAYQPPYPYTHPAYLAREYGRSASSFSDPEEYERPEYVYSARVSASQVKHETSEPLLGLPESSLRDDRCRLRSNSSPVPRYGSERDRVRAQNSACVIPGCPCVPPPISTALRPAFADYAPTLSREA</sequence>
<dbReference type="GeneID" id="63828894"/>
<name>A0A165IMM2_9APHY</name>
<dbReference type="AlphaFoldDB" id="A0A165IMM2"/>
<feature type="compositionally biased region" description="Low complexity" evidence="8">
    <location>
        <begin position="28"/>
        <end position="50"/>
    </location>
</feature>
<accession>A0A165IMM2</accession>